<feature type="compositionally biased region" description="Basic and acidic residues" evidence="1">
    <location>
        <begin position="57"/>
        <end position="67"/>
    </location>
</feature>
<feature type="domain" description="Rho termination factor-like N-terminal" evidence="2">
    <location>
        <begin position="228"/>
        <end position="263"/>
    </location>
</feature>
<dbReference type="GO" id="GO:0006353">
    <property type="term" value="P:DNA-templated transcription termination"/>
    <property type="evidence" value="ECO:0007669"/>
    <property type="project" value="InterPro"/>
</dbReference>
<sequence>MDAVAFYPGFHLPAFSVSGKPKLAKPFFSLKEIADGPSLFASRKNYTRLTVLSIRADGNRRGRHPQEHIATGRTEKTHDENKISQSSDGKTSNSKNQEEIIALFRRIQSSISKGDSISPKMRSSNASQDNTSAESVLEVLRQSRKQVKGEKTSKKEGNRASTRRRELLQKDQKVQEYPSPADLQLTRPPSNFVKRSPIPFAFSSRKEVVEQKIEANAATAGEEIASQNLEDMKLSELKELAKTRGIKGYSKVRKSELVELLRS</sequence>
<reference evidence="3 4" key="2">
    <citation type="submission" date="2020-07" db="EMBL/GenBank/DDBJ databases">
        <title>Genome assembly of wild tea tree DASZ reveals pedigree and selection history of tea varieties.</title>
        <authorList>
            <person name="Zhang W."/>
        </authorList>
    </citation>
    <scope>NUCLEOTIDE SEQUENCE [LARGE SCALE GENOMIC DNA]</scope>
    <source>
        <strain evidence="4">cv. G240</strain>
        <tissue evidence="3">Leaf</tissue>
    </source>
</reference>
<evidence type="ECO:0000313" key="4">
    <source>
        <dbReference type="Proteomes" id="UP000593564"/>
    </source>
</evidence>
<dbReference type="SMART" id="SM00959">
    <property type="entry name" value="Rho_N"/>
    <property type="match status" value="1"/>
</dbReference>
<dbReference type="Pfam" id="PF07498">
    <property type="entry name" value="Rho_N"/>
    <property type="match status" value="1"/>
</dbReference>
<feature type="region of interest" description="Disordered" evidence="1">
    <location>
        <begin position="57"/>
        <end position="95"/>
    </location>
</feature>
<dbReference type="InterPro" id="IPR011112">
    <property type="entry name" value="Rho-like_N"/>
</dbReference>
<name>A0A7J7GTY4_CAMSI</name>
<dbReference type="EMBL" id="JACBKZ010000008">
    <property type="protein sequence ID" value="KAF5943917.1"/>
    <property type="molecule type" value="Genomic_DNA"/>
</dbReference>
<feature type="compositionally biased region" description="Polar residues" evidence="1">
    <location>
        <begin position="112"/>
        <end position="134"/>
    </location>
</feature>
<evidence type="ECO:0000259" key="2">
    <source>
        <dbReference type="SMART" id="SM00959"/>
    </source>
</evidence>
<reference evidence="4" key="1">
    <citation type="journal article" date="2020" name="Nat. Commun.">
        <title>Genome assembly of wild tea tree DASZ reveals pedigree and selection history of tea varieties.</title>
        <authorList>
            <person name="Zhang W."/>
            <person name="Zhang Y."/>
            <person name="Qiu H."/>
            <person name="Guo Y."/>
            <person name="Wan H."/>
            <person name="Zhang X."/>
            <person name="Scossa F."/>
            <person name="Alseekh S."/>
            <person name="Zhang Q."/>
            <person name="Wang P."/>
            <person name="Xu L."/>
            <person name="Schmidt M.H."/>
            <person name="Jia X."/>
            <person name="Li D."/>
            <person name="Zhu A."/>
            <person name="Guo F."/>
            <person name="Chen W."/>
            <person name="Ni D."/>
            <person name="Usadel B."/>
            <person name="Fernie A.R."/>
            <person name="Wen W."/>
        </authorList>
    </citation>
    <scope>NUCLEOTIDE SEQUENCE [LARGE SCALE GENOMIC DNA]</scope>
    <source>
        <strain evidence="4">cv. G240</strain>
    </source>
</reference>
<proteinExistence type="predicted"/>
<dbReference type="InterPro" id="IPR036269">
    <property type="entry name" value="Rho_N_sf"/>
</dbReference>
<feature type="compositionally biased region" description="Basic and acidic residues" evidence="1">
    <location>
        <begin position="73"/>
        <end position="82"/>
    </location>
</feature>
<dbReference type="PANTHER" id="PTHR34449">
    <property type="entry name" value="RHO TERMINATION FACTOR"/>
    <property type="match status" value="1"/>
</dbReference>
<organism evidence="3 4">
    <name type="scientific">Camellia sinensis</name>
    <name type="common">Tea plant</name>
    <name type="synonym">Thea sinensis</name>
    <dbReference type="NCBI Taxonomy" id="4442"/>
    <lineage>
        <taxon>Eukaryota</taxon>
        <taxon>Viridiplantae</taxon>
        <taxon>Streptophyta</taxon>
        <taxon>Embryophyta</taxon>
        <taxon>Tracheophyta</taxon>
        <taxon>Spermatophyta</taxon>
        <taxon>Magnoliopsida</taxon>
        <taxon>eudicotyledons</taxon>
        <taxon>Gunneridae</taxon>
        <taxon>Pentapetalae</taxon>
        <taxon>asterids</taxon>
        <taxon>Ericales</taxon>
        <taxon>Theaceae</taxon>
        <taxon>Camellia</taxon>
    </lineage>
</organism>
<comment type="caution">
    <text evidence="3">The sequence shown here is derived from an EMBL/GenBank/DDBJ whole genome shotgun (WGS) entry which is preliminary data.</text>
</comment>
<feature type="compositionally biased region" description="Basic and acidic residues" evidence="1">
    <location>
        <begin position="147"/>
        <end position="174"/>
    </location>
</feature>
<dbReference type="SUPFAM" id="SSF68912">
    <property type="entry name" value="Rho N-terminal domain-like"/>
    <property type="match status" value="1"/>
</dbReference>
<evidence type="ECO:0000313" key="3">
    <source>
        <dbReference type="EMBL" id="KAF5943917.1"/>
    </source>
</evidence>
<keyword evidence="4" id="KW-1185">Reference proteome</keyword>
<accession>A0A7J7GTY4</accession>
<dbReference type="PANTHER" id="PTHR34449:SF2">
    <property type="entry name" value="RHO TERMINATION FACTOR"/>
    <property type="match status" value="1"/>
</dbReference>
<gene>
    <name evidence="3" type="ORF">HYC85_017994</name>
</gene>
<dbReference type="AlphaFoldDB" id="A0A7J7GTY4"/>
<protein>
    <recommendedName>
        <fullName evidence="2">Rho termination factor-like N-terminal domain-containing protein</fullName>
    </recommendedName>
</protein>
<evidence type="ECO:0000256" key="1">
    <source>
        <dbReference type="SAM" id="MobiDB-lite"/>
    </source>
</evidence>
<feature type="region of interest" description="Disordered" evidence="1">
    <location>
        <begin position="112"/>
        <end position="190"/>
    </location>
</feature>
<feature type="compositionally biased region" description="Polar residues" evidence="1">
    <location>
        <begin position="83"/>
        <end position="95"/>
    </location>
</feature>
<dbReference type="Gene3D" id="1.10.720.10">
    <property type="match status" value="1"/>
</dbReference>
<dbReference type="Proteomes" id="UP000593564">
    <property type="component" value="Unassembled WGS sequence"/>
</dbReference>